<gene>
    <name evidence="2" type="ORF">IAS62_001918</name>
</gene>
<proteinExistence type="predicted"/>
<dbReference type="EMBL" id="CP143808">
    <property type="protein sequence ID" value="WVO20619.1"/>
    <property type="molecule type" value="Genomic_DNA"/>
</dbReference>
<reference evidence="2 3" key="1">
    <citation type="submission" date="2024-01" db="EMBL/GenBank/DDBJ databases">
        <title>Comparative genomics of Cryptococcus and Kwoniella reveals pathogenesis evolution and contrasting modes of karyotype evolution via chromosome fusion or intercentromeric recombination.</title>
        <authorList>
            <person name="Coelho M.A."/>
            <person name="David-Palma M."/>
            <person name="Shea T."/>
            <person name="Bowers K."/>
            <person name="McGinley-Smith S."/>
            <person name="Mohammad A.W."/>
            <person name="Gnirke A."/>
            <person name="Yurkov A.M."/>
            <person name="Nowrousian M."/>
            <person name="Sun S."/>
            <person name="Cuomo C.A."/>
            <person name="Heitman J."/>
        </authorList>
    </citation>
    <scope>NUCLEOTIDE SEQUENCE [LARGE SCALE GENOMIC DNA]</scope>
    <source>
        <strain evidence="2 3">7685027</strain>
    </source>
</reference>
<evidence type="ECO:0000313" key="3">
    <source>
        <dbReference type="Proteomes" id="UP001432216"/>
    </source>
</evidence>
<evidence type="ECO:0000256" key="1">
    <source>
        <dbReference type="SAM" id="MobiDB-lite"/>
    </source>
</evidence>
<dbReference type="GeneID" id="89988692"/>
<name>A0ABZ2AQ68_9TREE</name>
<keyword evidence="3" id="KW-1185">Reference proteome</keyword>
<feature type="compositionally biased region" description="Acidic residues" evidence="1">
    <location>
        <begin position="52"/>
        <end position="64"/>
    </location>
</feature>
<feature type="region of interest" description="Disordered" evidence="1">
    <location>
        <begin position="52"/>
        <end position="73"/>
    </location>
</feature>
<protein>
    <submittedName>
        <fullName evidence="2">Uncharacterized protein</fullName>
    </submittedName>
</protein>
<dbReference type="RefSeq" id="XP_064719858.1">
    <property type="nucleotide sequence ID" value="XM_064863786.1"/>
</dbReference>
<accession>A0ABZ2AQ68</accession>
<dbReference type="Proteomes" id="UP001432216">
    <property type="component" value="Chromosome 3"/>
</dbReference>
<sequence length="73" mass="8569">MELNFRLGRLQPHLRHWRLCQTRAIQAGHTAFGQGEVAARNILRLIAKEEEEMEKTNDEELEEYEAPKPAIKR</sequence>
<organism evidence="2 3">
    <name type="scientific">Cryptococcus decagattii</name>
    <dbReference type="NCBI Taxonomy" id="1859122"/>
    <lineage>
        <taxon>Eukaryota</taxon>
        <taxon>Fungi</taxon>
        <taxon>Dikarya</taxon>
        <taxon>Basidiomycota</taxon>
        <taxon>Agaricomycotina</taxon>
        <taxon>Tremellomycetes</taxon>
        <taxon>Tremellales</taxon>
        <taxon>Cryptococcaceae</taxon>
        <taxon>Cryptococcus</taxon>
        <taxon>Cryptococcus gattii species complex</taxon>
    </lineage>
</organism>
<evidence type="ECO:0000313" key="2">
    <source>
        <dbReference type="EMBL" id="WVO20619.1"/>
    </source>
</evidence>